<evidence type="ECO:0000313" key="2">
    <source>
        <dbReference type="EMBL" id="KOS18080.1"/>
    </source>
</evidence>
<dbReference type="GO" id="GO:0003677">
    <property type="term" value="F:DNA binding"/>
    <property type="evidence" value="ECO:0007669"/>
    <property type="project" value="InterPro"/>
</dbReference>
<protein>
    <recommendedName>
        <fullName evidence="1">Hemimethylated DNA-binding domain-containing protein</fullName>
    </recommendedName>
</protein>
<name>A0A0M8N1L6_ESCWE</name>
<evidence type="ECO:0000259" key="1">
    <source>
        <dbReference type="Pfam" id="PF08755"/>
    </source>
</evidence>
<dbReference type="SUPFAM" id="SSF141255">
    <property type="entry name" value="YccV-like"/>
    <property type="match status" value="1"/>
</dbReference>
<comment type="caution">
    <text evidence="2">The sequence shown here is derived from an EMBL/GenBank/DDBJ whole genome shotgun (WGS) entry which is preliminary data.</text>
</comment>
<organism evidence="2 3">
    <name type="scientific">Escovopsis weberi</name>
    <dbReference type="NCBI Taxonomy" id="150374"/>
    <lineage>
        <taxon>Eukaryota</taxon>
        <taxon>Fungi</taxon>
        <taxon>Dikarya</taxon>
        <taxon>Ascomycota</taxon>
        <taxon>Pezizomycotina</taxon>
        <taxon>Sordariomycetes</taxon>
        <taxon>Hypocreomycetidae</taxon>
        <taxon>Hypocreales</taxon>
        <taxon>Hypocreaceae</taxon>
        <taxon>Escovopsis</taxon>
    </lineage>
</organism>
<dbReference type="STRING" id="150374.A0A0M8N1L6"/>
<proteinExistence type="predicted"/>
<sequence length="148" mass="17361">MTNHKTDVWKQALARLIEQLMQFWPEDTWLVEKHLSALHQEADPLSSALTLQKLRTFIGGHPRHPYASLGSVSTFWTIDDDNTRVHIPFRIGQVFRHKRQNWYGVITAWYDLGVISMPEYNKDGVLVYRALRPPIDPTLSNRYLFRCL</sequence>
<gene>
    <name evidence="2" type="ORF">ESCO_002613</name>
</gene>
<dbReference type="EMBL" id="LGSR01000022">
    <property type="protein sequence ID" value="KOS18080.1"/>
    <property type="molecule type" value="Genomic_DNA"/>
</dbReference>
<dbReference type="OrthoDB" id="28868at2759"/>
<evidence type="ECO:0000313" key="3">
    <source>
        <dbReference type="Proteomes" id="UP000053831"/>
    </source>
</evidence>
<dbReference type="Pfam" id="PF08755">
    <property type="entry name" value="YccV-like"/>
    <property type="match status" value="1"/>
</dbReference>
<accession>A0A0M8N1L6</accession>
<dbReference type="AlphaFoldDB" id="A0A0M8N1L6"/>
<dbReference type="InterPro" id="IPR036623">
    <property type="entry name" value="Hemimethylated_DNA-bd_sf"/>
</dbReference>
<dbReference type="Proteomes" id="UP000053831">
    <property type="component" value="Unassembled WGS sequence"/>
</dbReference>
<reference evidence="2 3" key="1">
    <citation type="submission" date="2015-07" db="EMBL/GenBank/DDBJ databases">
        <title>The genome of the fungus Escovopsis weberi, a specialized disease agent of ant agriculture.</title>
        <authorList>
            <person name="de Man T.J."/>
            <person name="Stajich J.E."/>
            <person name="Kubicek C.P."/>
            <person name="Chenthamara K."/>
            <person name="Atanasova L."/>
            <person name="Druzhinina I.S."/>
            <person name="Birnbaum S."/>
            <person name="Barribeau S.M."/>
            <person name="Teiling C."/>
            <person name="Suen G."/>
            <person name="Currie C."/>
            <person name="Gerardo N.M."/>
        </authorList>
    </citation>
    <scope>NUCLEOTIDE SEQUENCE [LARGE SCALE GENOMIC DNA]</scope>
</reference>
<keyword evidence="3" id="KW-1185">Reference proteome</keyword>
<dbReference type="InterPro" id="IPR011722">
    <property type="entry name" value="Hemimethylated_DNA-bd_dom"/>
</dbReference>
<feature type="domain" description="Hemimethylated DNA-binding" evidence="1">
    <location>
        <begin position="88"/>
        <end position="109"/>
    </location>
</feature>